<feature type="disulfide bond" evidence="9">
    <location>
        <begin position="99"/>
        <end position="109"/>
    </location>
</feature>
<dbReference type="PANTHER" id="PTHR48071">
    <property type="entry name" value="SRCR DOMAIN-CONTAINING PROTEIN"/>
    <property type="match status" value="1"/>
</dbReference>
<feature type="region of interest" description="Disordered" evidence="10">
    <location>
        <begin position="1235"/>
        <end position="1285"/>
    </location>
</feature>
<keyword evidence="14" id="KW-0675">Receptor</keyword>
<feature type="domain" description="SRCR" evidence="13">
    <location>
        <begin position="137"/>
        <end position="236"/>
    </location>
</feature>
<gene>
    <name evidence="14" type="ORF">JOB18_004361</name>
</gene>
<feature type="disulfide bond" evidence="9">
    <location>
        <begin position="871"/>
        <end position="881"/>
    </location>
</feature>
<feature type="domain" description="SRCR" evidence="13">
    <location>
        <begin position="504"/>
        <end position="603"/>
    </location>
</feature>
<feature type="disulfide bond" evidence="9">
    <location>
        <begin position="574"/>
        <end position="584"/>
    </location>
</feature>
<dbReference type="SMART" id="SM00202">
    <property type="entry name" value="SR"/>
    <property type="match status" value="6"/>
</dbReference>
<evidence type="ECO:0000256" key="4">
    <source>
        <dbReference type="ARBA" id="ARBA00022737"/>
    </source>
</evidence>
<dbReference type="Pfam" id="PF00530">
    <property type="entry name" value="SRCR"/>
    <property type="match status" value="7"/>
</dbReference>
<feature type="region of interest" description="Disordered" evidence="10">
    <location>
        <begin position="1172"/>
        <end position="1202"/>
    </location>
</feature>
<dbReference type="PROSITE" id="PS50287">
    <property type="entry name" value="SRCR_2"/>
    <property type="match status" value="10"/>
</dbReference>
<dbReference type="GO" id="GO:0005886">
    <property type="term" value="C:plasma membrane"/>
    <property type="evidence" value="ECO:0007669"/>
    <property type="project" value="TreeGrafter"/>
</dbReference>
<comment type="caution">
    <text evidence="14">The sequence shown here is derived from an EMBL/GenBank/DDBJ whole genome shotgun (WGS) entry which is preliminary data.</text>
</comment>
<evidence type="ECO:0000256" key="11">
    <source>
        <dbReference type="SAM" id="Phobius"/>
    </source>
</evidence>
<name>A0AAV6SQ30_SOLSE</name>
<feature type="disulfide bond" evidence="9">
    <location>
        <begin position="471"/>
        <end position="481"/>
    </location>
</feature>
<evidence type="ECO:0000256" key="1">
    <source>
        <dbReference type="ARBA" id="ARBA00004167"/>
    </source>
</evidence>
<feature type="domain" description="SRCR" evidence="13">
    <location>
        <begin position="986"/>
        <end position="1099"/>
    </location>
</feature>
<evidence type="ECO:0000259" key="13">
    <source>
        <dbReference type="PROSITE" id="PS50287"/>
    </source>
</evidence>
<feature type="domain" description="SRCR" evidence="13">
    <location>
        <begin position="599"/>
        <end position="700"/>
    </location>
</feature>
<keyword evidence="2 11" id="KW-0812">Transmembrane</keyword>
<evidence type="ECO:0000256" key="9">
    <source>
        <dbReference type="PROSITE-ProRule" id="PRU00196"/>
    </source>
</evidence>
<dbReference type="Proteomes" id="UP000693946">
    <property type="component" value="Linkage Group LG11"/>
</dbReference>
<keyword evidence="6 11" id="KW-0472">Membrane</keyword>
<feature type="signal peptide" evidence="12">
    <location>
        <begin position="1"/>
        <end position="21"/>
    </location>
</feature>
<evidence type="ECO:0000313" key="14">
    <source>
        <dbReference type="EMBL" id="KAG7519229.1"/>
    </source>
</evidence>
<organism evidence="14 15">
    <name type="scientific">Solea senegalensis</name>
    <name type="common">Senegalese sole</name>
    <dbReference type="NCBI Taxonomy" id="28829"/>
    <lineage>
        <taxon>Eukaryota</taxon>
        <taxon>Metazoa</taxon>
        <taxon>Chordata</taxon>
        <taxon>Craniata</taxon>
        <taxon>Vertebrata</taxon>
        <taxon>Euteleostomi</taxon>
        <taxon>Actinopterygii</taxon>
        <taxon>Neopterygii</taxon>
        <taxon>Teleostei</taxon>
        <taxon>Neoteleostei</taxon>
        <taxon>Acanthomorphata</taxon>
        <taxon>Carangaria</taxon>
        <taxon>Pleuronectiformes</taxon>
        <taxon>Pleuronectoidei</taxon>
        <taxon>Soleidae</taxon>
        <taxon>Solea</taxon>
    </lineage>
</organism>
<feature type="disulfide bond" evidence="9">
    <location>
        <begin position="962"/>
        <end position="972"/>
    </location>
</feature>
<feature type="domain" description="SRCR" evidence="13">
    <location>
        <begin position="299"/>
        <end position="396"/>
    </location>
</feature>
<evidence type="ECO:0000256" key="6">
    <source>
        <dbReference type="ARBA" id="ARBA00023136"/>
    </source>
</evidence>
<dbReference type="FunFam" id="3.10.250.10:FF:000016">
    <property type="entry name" value="Scavenger receptor cysteine-rich protein type 12"/>
    <property type="match status" value="2"/>
</dbReference>
<keyword evidence="15" id="KW-1185">Reference proteome</keyword>
<feature type="domain" description="SRCR" evidence="13">
    <location>
        <begin position="920"/>
        <end position="989"/>
    </location>
</feature>
<keyword evidence="3 12" id="KW-0732">Signal</keyword>
<feature type="domain" description="SRCR" evidence="13">
    <location>
        <begin position="401"/>
        <end position="500"/>
    </location>
</feature>
<dbReference type="GO" id="GO:0004252">
    <property type="term" value="F:serine-type endopeptidase activity"/>
    <property type="evidence" value="ECO:0007669"/>
    <property type="project" value="TreeGrafter"/>
</dbReference>
<dbReference type="EMBL" id="JAGKHQ010000003">
    <property type="protein sequence ID" value="KAG7519229.1"/>
    <property type="molecule type" value="Genomic_DNA"/>
</dbReference>
<evidence type="ECO:0000256" key="3">
    <source>
        <dbReference type="ARBA" id="ARBA00022729"/>
    </source>
</evidence>
<evidence type="ECO:0000256" key="12">
    <source>
        <dbReference type="SAM" id="SignalP"/>
    </source>
</evidence>
<protein>
    <submittedName>
        <fullName evidence="14">Scavenger receptor cysteine-rich type 1 M160-like</fullName>
    </submittedName>
</protein>
<keyword evidence="5 11" id="KW-1133">Transmembrane helix</keyword>
<evidence type="ECO:0000313" key="15">
    <source>
        <dbReference type="Proteomes" id="UP000693946"/>
    </source>
</evidence>
<evidence type="ECO:0000256" key="7">
    <source>
        <dbReference type="ARBA" id="ARBA00023157"/>
    </source>
</evidence>
<keyword evidence="8" id="KW-0325">Glycoprotein</keyword>
<feature type="domain" description="SRCR" evidence="13">
    <location>
        <begin position="805"/>
        <end position="910"/>
    </location>
</feature>
<proteinExistence type="predicted"/>
<evidence type="ECO:0000256" key="2">
    <source>
        <dbReference type="ARBA" id="ARBA00022692"/>
    </source>
</evidence>
<dbReference type="PANTHER" id="PTHR48071:SF25">
    <property type="entry name" value="SCAVENGER RECEPTOR CYSTEINE-RICH TYPE 1 PROTEIN M160-LIKE ISOFORM X1"/>
    <property type="match status" value="1"/>
</dbReference>
<comment type="caution">
    <text evidence="9">Lacks conserved residue(s) required for the propagation of feature annotation.</text>
</comment>
<comment type="subcellular location">
    <subcellularLocation>
        <location evidence="1">Membrane</location>
        <topology evidence="1">Single-pass membrane protein</topology>
    </subcellularLocation>
</comment>
<reference evidence="14 15" key="1">
    <citation type="journal article" date="2021" name="Sci. Rep.">
        <title>Chromosome anchoring in Senegalese sole (Solea senegalensis) reveals sex-associated markers and genome rearrangements in flatfish.</title>
        <authorList>
            <person name="Guerrero-Cozar I."/>
            <person name="Gomez-Garrido J."/>
            <person name="Berbel C."/>
            <person name="Martinez-Blanch J.F."/>
            <person name="Alioto T."/>
            <person name="Claros M.G."/>
            <person name="Gagnaire P.A."/>
            <person name="Manchado M."/>
        </authorList>
    </citation>
    <scope>NUCLEOTIDE SEQUENCE [LARGE SCALE GENOMIC DNA]</scope>
    <source>
        <strain evidence="14">Sse05_10M</strain>
    </source>
</reference>
<sequence length="1285" mass="141462">MWFLLVFIAHTELLLISHVHGKIQQRAGMRLILRGEQDPCHGHVEILYKNAWGIVGDQDWNRATEEVVCRSTQCGSPVEGATEDVPKPPGDVWLNEVKCNGTENHLFDCDYPGLGVSHYFKDTVKKIKCSLVDKIKITLDGFKCAGALKFSVDGKKQPGYFCAENLGKEEADSVCKSLDCGKSKEISVHNWMIWKEFRTSRKMKLDCGNIQSLNNLWQCVTQELTECKHPASVMCTGYERLQLRGNTQSVCSGQLEMEEQEKWVPFKNNKSSPDVWCRQMNCGSSLSLNGTQLTCSDSVRVVLMDRGKASRCYGTVHMDVNRATYSVCASTWTMKEAEVTCRELGCGKVISYEKKSAGQGIMDNVRCLGSESSLWHCQAIHDQGMKCSTAAYVVCAGSLDVRLVDAPGKCAGRVEVLYEGSWKQVSTDQWTDDNSDTVCRQISCGRRQNSDSPKQQLGGSSGNFLTQTLNCSKNTSSISECFTQTSKKASGTEAVRITCDQHKVLILKGDDNSCSGLVGIESGNATYWLSGSATTWTQESADAVCKQVHCGKAINFSASVAAADVQVWDQSYNCPSDAASLFDCGAAAKSHDHNGTIAAVICSGTITVNMTNACWGTVSVCLDGRCGGVCADSWTHAHSVELCQSLGCGDTILAAKSPPGQDLVMVKSLHKTKHTTSLRHCSFVMNSEQHVCPPAYVVCSGSVKPRFSVSRDKCSGNLEVFSEGQWLPVCADALQQKQAQHTMCEELQCGRGVNLIEYFGREPKATHVISKVQCSKTGVKSLSACNITSTNTPCSLAGLNCSDWRKIKASETCSGAVTVHSKERQSAVAVDGWTGAEGKRLCKDLNCGSFKSKKVYKTSQQLPFWNRSFSCGTAPGNIWDCEKPASSSQKQQLFIQCEDEPSVTLSEKCDGYVTLNDKKVCYSNWNLKYAHLVCQEQKCGNAIEISSSGFEPYSYNGYHVQCDDFHYKLGQCKRVEGVCDAGFVRVRCVGSVKFNTTEKCGGKLLINSRYDWKEMCPLNLSMAFMEKLCHEIGCDGYNNRIHNREYTRMLKSSLESYPGTHPYEDLETALDCTDDHNDIKYCVTQRSCKGVIPAHIYCNGYKDDSDENKRKNSHSIAPIILAVGLCLALIIVIVIFIQICILKKVKNFWKKPARTVSRKEIQFESGDYEEVSKNDDVEDSRVRSEAEVAVTENDPHSSSSFHYDDIDEAEEAQPLTSHHTQADTVTYEVDDLGENYDDIEAAPEISKTTAEVHRSPNPSGVGGAVAPPGTEQEEGDYVSSEDDEG</sequence>
<feature type="transmembrane region" description="Helical" evidence="11">
    <location>
        <begin position="1119"/>
        <end position="1142"/>
    </location>
</feature>
<feature type="domain" description="SRCR" evidence="13">
    <location>
        <begin position="29"/>
        <end position="145"/>
    </location>
</feature>
<dbReference type="GO" id="GO:0005615">
    <property type="term" value="C:extracellular space"/>
    <property type="evidence" value="ECO:0007669"/>
    <property type="project" value="TreeGrafter"/>
</dbReference>
<feature type="domain" description="SRCR" evidence="13">
    <location>
        <begin position="705"/>
        <end position="814"/>
    </location>
</feature>
<dbReference type="GO" id="GO:0031638">
    <property type="term" value="P:zymogen activation"/>
    <property type="evidence" value="ECO:0007669"/>
    <property type="project" value="TreeGrafter"/>
</dbReference>
<feature type="disulfide bond" evidence="9">
    <location>
        <begin position="367"/>
        <end position="377"/>
    </location>
</feature>
<evidence type="ECO:0000256" key="10">
    <source>
        <dbReference type="SAM" id="MobiDB-lite"/>
    </source>
</evidence>
<keyword evidence="4" id="KW-0677">Repeat</keyword>
<evidence type="ECO:0000256" key="5">
    <source>
        <dbReference type="ARBA" id="ARBA00022989"/>
    </source>
</evidence>
<keyword evidence="7 9" id="KW-1015">Disulfide bond</keyword>
<feature type="chain" id="PRO_5044023340" evidence="12">
    <location>
        <begin position="22"/>
        <end position="1285"/>
    </location>
</feature>
<dbReference type="InterPro" id="IPR001190">
    <property type="entry name" value="SRCR"/>
</dbReference>
<accession>A0AAV6SQ30</accession>
<feature type="disulfide bond" evidence="9">
    <location>
        <begin position="1072"/>
        <end position="1082"/>
    </location>
</feature>
<feature type="compositionally biased region" description="Acidic residues" evidence="10">
    <location>
        <begin position="1271"/>
        <end position="1285"/>
    </location>
</feature>
<evidence type="ECO:0000256" key="8">
    <source>
        <dbReference type="ARBA" id="ARBA00023180"/>
    </source>
</evidence>
<feature type="compositionally biased region" description="Basic and acidic residues" evidence="10">
    <location>
        <begin position="1172"/>
        <end position="1186"/>
    </location>
</feature>